<keyword evidence="5 8" id="KW-1133">Transmembrane helix</keyword>
<dbReference type="CDD" id="cd17321">
    <property type="entry name" value="MFS_MMR_MDR_like"/>
    <property type="match status" value="1"/>
</dbReference>
<accession>A0A3A4AWJ9</accession>
<evidence type="ECO:0000259" key="9">
    <source>
        <dbReference type="PROSITE" id="PS50850"/>
    </source>
</evidence>
<feature type="transmembrane region" description="Helical" evidence="8">
    <location>
        <begin position="397"/>
        <end position="417"/>
    </location>
</feature>
<feature type="transmembrane region" description="Helical" evidence="8">
    <location>
        <begin position="195"/>
        <end position="213"/>
    </location>
</feature>
<reference evidence="10 11" key="1">
    <citation type="submission" date="2018-09" db="EMBL/GenBank/DDBJ databases">
        <title>YIM 75507 draft genome.</title>
        <authorList>
            <person name="Tang S."/>
            <person name="Feng Y."/>
        </authorList>
    </citation>
    <scope>NUCLEOTIDE SEQUENCE [LARGE SCALE GENOMIC DNA]</scope>
    <source>
        <strain evidence="10 11">YIM 75507</strain>
    </source>
</reference>
<protein>
    <submittedName>
        <fullName evidence="10">DHA2 family efflux MFS transporter permease subunit</fullName>
    </submittedName>
</protein>
<evidence type="ECO:0000256" key="3">
    <source>
        <dbReference type="ARBA" id="ARBA00022475"/>
    </source>
</evidence>
<feature type="transmembrane region" description="Helical" evidence="8">
    <location>
        <begin position="98"/>
        <end position="121"/>
    </location>
</feature>
<evidence type="ECO:0000256" key="8">
    <source>
        <dbReference type="SAM" id="Phobius"/>
    </source>
</evidence>
<evidence type="ECO:0000256" key="7">
    <source>
        <dbReference type="SAM" id="MobiDB-lite"/>
    </source>
</evidence>
<feature type="transmembrane region" description="Helical" evidence="8">
    <location>
        <begin position="36"/>
        <end position="60"/>
    </location>
</feature>
<dbReference type="Proteomes" id="UP000265768">
    <property type="component" value="Unassembled WGS sequence"/>
</dbReference>
<dbReference type="RefSeq" id="WP_119927771.1">
    <property type="nucleotide sequence ID" value="NZ_QZEY01000006.1"/>
</dbReference>
<keyword evidence="11" id="KW-1185">Reference proteome</keyword>
<dbReference type="PANTHER" id="PTHR42718:SF42">
    <property type="entry name" value="EXPORT PROTEIN"/>
    <property type="match status" value="1"/>
</dbReference>
<comment type="caution">
    <text evidence="10">The sequence shown here is derived from an EMBL/GenBank/DDBJ whole genome shotgun (WGS) entry which is preliminary data.</text>
</comment>
<feature type="domain" description="Major facilitator superfamily (MFS) profile" evidence="9">
    <location>
        <begin position="7"/>
        <end position="455"/>
    </location>
</feature>
<evidence type="ECO:0000256" key="2">
    <source>
        <dbReference type="ARBA" id="ARBA00022448"/>
    </source>
</evidence>
<dbReference type="Gene3D" id="1.20.1250.20">
    <property type="entry name" value="MFS general substrate transporter like domains"/>
    <property type="match status" value="1"/>
</dbReference>
<keyword evidence="6 8" id="KW-0472">Membrane</keyword>
<feature type="transmembrane region" description="Helical" evidence="8">
    <location>
        <begin position="72"/>
        <end position="92"/>
    </location>
</feature>
<feature type="region of interest" description="Disordered" evidence="7">
    <location>
        <begin position="455"/>
        <end position="474"/>
    </location>
</feature>
<keyword evidence="2" id="KW-0813">Transport</keyword>
<feature type="transmembrane region" description="Helical" evidence="8">
    <location>
        <begin position="263"/>
        <end position="286"/>
    </location>
</feature>
<feature type="transmembrane region" description="Helical" evidence="8">
    <location>
        <begin position="160"/>
        <end position="183"/>
    </location>
</feature>
<feature type="transmembrane region" description="Helical" evidence="8">
    <location>
        <begin position="429"/>
        <end position="451"/>
    </location>
</feature>
<name>A0A3A4AWJ9_9ACTN</name>
<dbReference type="PRINTS" id="PR01036">
    <property type="entry name" value="TCRTETB"/>
</dbReference>
<organism evidence="10 11">
    <name type="scientific">Bailinhaonella thermotolerans</name>
    <dbReference type="NCBI Taxonomy" id="1070861"/>
    <lineage>
        <taxon>Bacteria</taxon>
        <taxon>Bacillati</taxon>
        <taxon>Actinomycetota</taxon>
        <taxon>Actinomycetes</taxon>
        <taxon>Streptosporangiales</taxon>
        <taxon>Streptosporangiaceae</taxon>
        <taxon>Bailinhaonella</taxon>
    </lineage>
</organism>
<dbReference type="AlphaFoldDB" id="A0A3A4AWJ9"/>
<evidence type="ECO:0000256" key="5">
    <source>
        <dbReference type="ARBA" id="ARBA00022989"/>
    </source>
</evidence>
<dbReference type="InterPro" id="IPR020846">
    <property type="entry name" value="MFS_dom"/>
</dbReference>
<evidence type="ECO:0000256" key="1">
    <source>
        <dbReference type="ARBA" id="ARBA00004651"/>
    </source>
</evidence>
<comment type="subcellular location">
    <subcellularLocation>
        <location evidence="1">Cell membrane</location>
        <topology evidence="1">Multi-pass membrane protein</topology>
    </subcellularLocation>
</comment>
<dbReference type="GO" id="GO:0005886">
    <property type="term" value="C:plasma membrane"/>
    <property type="evidence" value="ECO:0007669"/>
    <property type="project" value="UniProtKB-SubCell"/>
</dbReference>
<feature type="compositionally biased region" description="Low complexity" evidence="7">
    <location>
        <begin position="463"/>
        <end position="474"/>
    </location>
</feature>
<feature type="transmembrane region" description="Helical" evidence="8">
    <location>
        <begin position="225"/>
        <end position="242"/>
    </location>
</feature>
<feature type="transmembrane region" description="Helical" evidence="8">
    <location>
        <begin position="326"/>
        <end position="348"/>
    </location>
</feature>
<dbReference type="EMBL" id="QZEY01000006">
    <property type="protein sequence ID" value="RJL31744.1"/>
    <property type="molecule type" value="Genomic_DNA"/>
</dbReference>
<evidence type="ECO:0000313" key="10">
    <source>
        <dbReference type="EMBL" id="RJL31744.1"/>
    </source>
</evidence>
<keyword evidence="4 8" id="KW-0812">Transmembrane</keyword>
<dbReference type="SUPFAM" id="SSF103473">
    <property type="entry name" value="MFS general substrate transporter"/>
    <property type="match status" value="1"/>
</dbReference>
<proteinExistence type="predicted"/>
<sequence>MQRKWLGLLAVSLGTFVSYLDNNIVNVALPTIQRDLGLTLGGLEWIVSGYVLVFAALLLTGGRLADLFGARLVFMAGLGVFTLASLAAGLAGDAGWLIAARALQGVGAAMLTPTALSQLPAIFPDPRERATAVGIWGATGALAMALGPFAGGLISENLHWGWIFLINVPIGVATLALAARVLPAPARRVRRRLDLPGMLTSSAALASLTYALIEGGTRGWTSPEILGAFAVAAVAAVAFALAERRTADPMIDLSLFRRRAFGGGTLTMGLWSFGVFGIYFFTAIYVQNVLGFTPIQAGAAFVPMAVVMAGVAVAAPALARRYGTAGVVAAGVALMAVSIFAISFAGATAGYGDLLPWFLVYGLGAGLLIPVTNTIVGALPQDRAGAAAGVLNVSREIFGLLGVTVLGAIVSARQSAFPVPGLPAFLDGYQFALIIAAAIVALGIPVSLLTLRRTDTRPPRPADPASARAPEPAA</sequence>
<dbReference type="InterPro" id="IPR036259">
    <property type="entry name" value="MFS_trans_sf"/>
</dbReference>
<dbReference type="Gene3D" id="1.20.1720.10">
    <property type="entry name" value="Multidrug resistance protein D"/>
    <property type="match status" value="1"/>
</dbReference>
<dbReference type="InterPro" id="IPR004638">
    <property type="entry name" value="EmrB-like"/>
</dbReference>
<dbReference type="OrthoDB" id="3218494at2"/>
<dbReference type="PANTHER" id="PTHR42718">
    <property type="entry name" value="MAJOR FACILITATOR SUPERFAMILY MULTIDRUG TRANSPORTER MFSC"/>
    <property type="match status" value="1"/>
</dbReference>
<evidence type="ECO:0000313" key="11">
    <source>
        <dbReference type="Proteomes" id="UP000265768"/>
    </source>
</evidence>
<evidence type="ECO:0000256" key="4">
    <source>
        <dbReference type="ARBA" id="ARBA00022692"/>
    </source>
</evidence>
<dbReference type="GO" id="GO:0022857">
    <property type="term" value="F:transmembrane transporter activity"/>
    <property type="evidence" value="ECO:0007669"/>
    <property type="project" value="InterPro"/>
</dbReference>
<evidence type="ECO:0000256" key="6">
    <source>
        <dbReference type="ARBA" id="ARBA00023136"/>
    </source>
</evidence>
<keyword evidence="3" id="KW-1003">Cell membrane</keyword>
<dbReference type="InterPro" id="IPR011701">
    <property type="entry name" value="MFS"/>
</dbReference>
<feature type="transmembrane region" description="Helical" evidence="8">
    <location>
        <begin position="298"/>
        <end position="319"/>
    </location>
</feature>
<dbReference type="Pfam" id="PF07690">
    <property type="entry name" value="MFS_1"/>
    <property type="match status" value="1"/>
</dbReference>
<dbReference type="PROSITE" id="PS50850">
    <property type="entry name" value="MFS"/>
    <property type="match status" value="1"/>
</dbReference>
<feature type="transmembrane region" description="Helical" evidence="8">
    <location>
        <begin position="133"/>
        <end position="154"/>
    </location>
</feature>
<feature type="transmembrane region" description="Helical" evidence="8">
    <location>
        <begin position="354"/>
        <end position="376"/>
    </location>
</feature>
<gene>
    <name evidence="10" type="ORF">D5H75_18785</name>
</gene>
<dbReference type="NCBIfam" id="TIGR00711">
    <property type="entry name" value="efflux_EmrB"/>
    <property type="match status" value="1"/>
</dbReference>